<dbReference type="EMBL" id="JAUSTU010000005">
    <property type="protein sequence ID" value="MDQ0155051.1"/>
    <property type="molecule type" value="Genomic_DNA"/>
</dbReference>
<reference evidence="1 2" key="1">
    <citation type="submission" date="2023-07" db="EMBL/GenBank/DDBJ databases">
        <title>Genomic Encyclopedia of Type Strains, Phase IV (KMG-IV): sequencing the most valuable type-strain genomes for metagenomic binning, comparative biology and taxonomic classification.</title>
        <authorList>
            <person name="Goeker M."/>
        </authorList>
    </citation>
    <scope>NUCLEOTIDE SEQUENCE [LARGE SCALE GENOMIC DNA]</scope>
    <source>
        <strain evidence="1 2">DSM 23948</strain>
    </source>
</reference>
<evidence type="ECO:0008006" key="3">
    <source>
        <dbReference type="Google" id="ProtNLM"/>
    </source>
</evidence>
<comment type="caution">
    <text evidence="1">The sequence shown here is derived from an EMBL/GenBank/DDBJ whole genome shotgun (WGS) entry which is preliminary data.</text>
</comment>
<name>A0ABT9V290_9BACL</name>
<gene>
    <name evidence="1" type="ORF">J2S07_001355</name>
</gene>
<dbReference type="Pfam" id="PF20119">
    <property type="entry name" value="DUF6509"/>
    <property type="match status" value="1"/>
</dbReference>
<protein>
    <recommendedName>
        <fullName evidence="3">Pullulanase</fullName>
    </recommendedName>
</protein>
<proteinExistence type="predicted"/>
<evidence type="ECO:0000313" key="2">
    <source>
        <dbReference type="Proteomes" id="UP001231362"/>
    </source>
</evidence>
<dbReference type="RefSeq" id="WP_307149630.1">
    <property type="nucleotide sequence ID" value="NZ_JAUSTU010000005.1"/>
</dbReference>
<dbReference type="Proteomes" id="UP001231362">
    <property type="component" value="Unassembled WGS sequence"/>
</dbReference>
<dbReference type="InterPro" id="IPR045424">
    <property type="entry name" value="DUF6509"/>
</dbReference>
<keyword evidence="2" id="KW-1185">Reference proteome</keyword>
<sequence length="101" mass="11988">MNERMDNMEIINHSVEKIEDPFGILSGSRYEFFLQIEVPEEDELFSENGLKIRVLFAVDESGPHISHYHIMENKTEKVLDFELEDDEVQLIENYCKEHIEE</sequence>
<evidence type="ECO:0000313" key="1">
    <source>
        <dbReference type="EMBL" id="MDQ0155051.1"/>
    </source>
</evidence>
<organism evidence="1 2">
    <name type="scientific">Anoxybacillus andreesenii</name>
    <dbReference type="NCBI Taxonomy" id="1325932"/>
    <lineage>
        <taxon>Bacteria</taxon>
        <taxon>Bacillati</taxon>
        <taxon>Bacillota</taxon>
        <taxon>Bacilli</taxon>
        <taxon>Bacillales</taxon>
        <taxon>Anoxybacillaceae</taxon>
        <taxon>Anoxybacillus</taxon>
    </lineage>
</organism>
<accession>A0ABT9V290</accession>